<comment type="similarity">
    <text evidence="2">Belongs to the rad1 family.</text>
</comment>
<sequence>MSSEGAQSVMKCKLLSAQMLITVLNVLAGNDKSEQVRIDFSDTGITFHVTDKTKAFQTSSHVAASLFDEYSMEGQTDSVTCNLEPFAKCVSIFGNSKLLTTTLQMTYSSDEKSIKLILDENEMHSECLIRTLASIDEIIDYGPLFSEEDTMMGAIVKPTALRCALTDIENMKSASDVEFAFHPEGGLCVSCSDPYLV</sequence>
<evidence type="ECO:0000256" key="3">
    <source>
        <dbReference type="ARBA" id="ARBA00022763"/>
    </source>
</evidence>
<keyword evidence="7" id="KW-1185">Reference proteome</keyword>
<evidence type="ECO:0000256" key="1">
    <source>
        <dbReference type="ARBA" id="ARBA00004123"/>
    </source>
</evidence>
<dbReference type="OrthoDB" id="337581at2759"/>
<dbReference type="AlphaFoldDB" id="D8MAV1"/>
<evidence type="ECO:0000256" key="2">
    <source>
        <dbReference type="ARBA" id="ARBA00010991"/>
    </source>
</evidence>
<dbReference type="Proteomes" id="UP000008312">
    <property type="component" value="Unassembled WGS sequence"/>
</dbReference>
<dbReference type="PANTHER" id="PTHR10870:SF0">
    <property type="entry name" value="CELL CYCLE CHECKPOINT PROTEIN RAD1"/>
    <property type="match status" value="1"/>
</dbReference>
<evidence type="ECO:0000313" key="7">
    <source>
        <dbReference type="Proteomes" id="UP000008312"/>
    </source>
</evidence>
<keyword evidence="4" id="KW-0234">DNA repair</keyword>
<evidence type="ECO:0000256" key="4">
    <source>
        <dbReference type="ARBA" id="ARBA00023204"/>
    </source>
</evidence>
<dbReference type="GO" id="GO:0006281">
    <property type="term" value="P:DNA repair"/>
    <property type="evidence" value="ECO:0007669"/>
    <property type="project" value="UniProtKB-KW"/>
</dbReference>
<dbReference type="GO" id="GO:0030896">
    <property type="term" value="C:checkpoint clamp complex"/>
    <property type="evidence" value="ECO:0007669"/>
    <property type="project" value="TreeGrafter"/>
</dbReference>
<reference evidence="6" key="1">
    <citation type="submission" date="2010-02" db="EMBL/GenBank/DDBJ databases">
        <title>Sequencing and annotation of the Blastocystis hominis genome.</title>
        <authorList>
            <person name="Wincker P."/>
        </authorList>
    </citation>
    <scope>NUCLEOTIDE SEQUENCE</scope>
    <source>
        <strain evidence="6">Singapore isolate B</strain>
    </source>
</reference>
<gene>
    <name evidence="6" type="ORF">GSBLH_T00006884001</name>
</gene>
<dbReference type="PANTHER" id="PTHR10870">
    <property type="entry name" value="CELL CYCLE CHECKPOINT PROTEIN RAD1"/>
    <property type="match status" value="1"/>
</dbReference>
<evidence type="ECO:0000256" key="5">
    <source>
        <dbReference type="ARBA" id="ARBA00023242"/>
    </source>
</evidence>
<dbReference type="EMBL" id="FN668690">
    <property type="protein sequence ID" value="CBK25190.2"/>
    <property type="molecule type" value="Genomic_DNA"/>
</dbReference>
<name>D8MAV1_BLAHO</name>
<comment type="subcellular location">
    <subcellularLocation>
        <location evidence="1">Nucleus</location>
    </subcellularLocation>
</comment>
<proteinExistence type="inferred from homology"/>
<dbReference type="InParanoid" id="D8MAV1"/>
<organism evidence="6">
    <name type="scientific">Blastocystis hominis</name>
    <dbReference type="NCBI Taxonomy" id="12968"/>
    <lineage>
        <taxon>Eukaryota</taxon>
        <taxon>Sar</taxon>
        <taxon>Stramenopiles</taxon>
        <taxon>Bigyra</taxon>
        <taxon>Opalozoa</taxon>
        <taxon>Opalinata</taxon>
        <taxon>Blastocystidae</taxon>
        <taxon>Blastocystis</taxon>
    </lineage>
</organism>
<dbReference type="InterPro" id="IPR046938">
    <property type="entry name" value="DNA_clamp_sf"/>
</dbReference>
<dbReference type="OMA" id="NEMHSEC"/>
<dbReference type="SUPFAM" id="SSF55979">
    <property type="entry name" value="DNA clamp"/>
    <property type="match status" value="1"/>
</dbReference>
<dbReference type="Pfam" id="PF02144">
    <property type="entry name" value="Rad1"/>
    <property type="match status" value="1"/>
</dbReference>
<dbReference type="InterPro" id="IPR003021">
    <property type="entry name" value="Rad1_Rec1_Rad17"/>
</dbReference>
<keyword evidence="5" id="KW-0539">Nucleus</keyword>
<dbReference type="GO" id="GO:0000077">
    <property type="term" value="P:DNA damage checkpoint signaling"/>
    <property type="evidence" value="ECO:0007669"/>
    <property type="project" value="InterPro"/>
</dbReference>
<dbReference type="GeneID" id="24923008"/>
<keyword evidence="3" id="KW-0227">DNA damage</keyword>
<dbReference type="Gene3D" id="3.70.10.10">
    <property type="match status" value="1"/>
</dbReference>
<evidence type="ECO:0008006" key="8">
    <source>
        <dbReference type="Google" id="ProtNLM"/>
    </source>
</evidence>
<evidence type="ECO:0000313" key="6">
    <source>
        <dbReference type="EMBL" id="CBK25190.2"/>
    </source>
</evidence>
<protein>
    <recommendedName>
        <fullName evidence="8">Proliferating cell nuclear antigen PCNA N-terminal domain-containing protein</fullName>
    </recommendedName>
</protein>
<accession>D8MAV1</accession>
<dbReference type="RefSeq" id="XP_012899238.1">
    <property type="nucleotide sequence ID" value="XM_013043784.1"/>
</dbReference>